<protein>
    <recommendedName>
        <fullName evidence="3">tRNA(Met) cytidine acetate ligase</fullName>
        <ecNumber evidence="3">6.3.4.-</ecNumber>
    </recommendedName>
</protein>
<dbReference type="GO" id="GO:0005524">
    <property type="term" value="F:ATP binding"/>
    <property type="evidence" value="ECO:0007669"/>
    <property type="project" value="UniProtKB-KW"/>
</dbReference>
<keyword evidence="4" id="KW-0808">Transferase</keyword>
<gene>
    <name evidence="3" type="primary">tmcAL</name>
    <name evidence="4" type="ORF">SAMN05518684_12276</name>
</gene>
<dbReference type="Gene3D" id="3.40.50.620">
    <property type="entry name" value="HUPs"/>
    <property type="match status" value="1"/>
</dbReference>
<comment type="similarity">
    <text evidence="3">Belongs to the TmcAL family.</text>
</comment>
<dbReference type="PANTHER" id="PTHR37825">
    <property type="entry name" value="TRNA(MET) CYTIDINE ACETATE LIGASE"/>
    <property type="match status" value="1"/>
</dbReference>
<dbReference type="Proteomes" id="UP000198571">
    <property type="component" value="Unassembled WGS sequence"/>
</dbReference>
<reference evidence="5" key="1">
    <citation type="submission" date="2016-10" db="EMBL/GenBank/DDBJ databases">
        <authorList>
            <person name="Varghese N."/>
            <person name="Submissions S."/>
        </authorList>
    </citation>
    <scope>NUCLEOTIDE SEQUENCE [LARGE SCALE GENOMIC DNA]</scope>
    <source>
        <strain evidence="5">S9</strain>
    </source>
</reference>
<name>A0A1H9X156_9BACI</name>
<dbReference type="GO" id="GO:0016740">
    <property type="term" value="F:transferase activity"/>
    <property type="evidence" value="ECO:0007669"/>
    <property type="project" value="UniProtKB-KW"/>
</dbReference>
<dbReference type="GO" id="GO:0006400">
    <property type="term" value="P:tRNA modification"/>
    <property type="evidence" value="ECO:0007669"/>
    <property type="project" value="UniProtKB-UniRule"/>
</dbReference>
<keyword evidence="3" id="KW-0820">tRNA-binding</keyword>
<evidence type="ECO:0000256" key="1">
    <source>
        <dbReference type="ARBA" id="ARBA00022598"/>
    </source>
</evidence>
<dbReference type="InterPro" id="IPR008513">
    <property type="entry name" value="tRNA(Met)_cyd_acetate_ligase"/>
</dbReference>
<organism evidence="4 5">
    <name type="scientific">Salipaludibacillus aurantiacus</name>
    <dbReference type="NCBI Taxonomy" id="1601833"/>
    <lineage>
        <taxon>Bacteria</taxon>
        <taxon>Bacillati</taxon>
        <taxon>Bacillota</taxon>
        <taxon>Bacilli</taxon>
        <taxon>Bacillales</taxon>
        <taxon>Bacillaceae</taxon>
    </lineage>
</organism>
<keyword evidence="5" id="KW-1185">Reference proteome</keyword>
<evidence type="ECO:0000313" key="4">
    <source>
        <dbReference type="EMBL" id="SES39819.1"/>
    </source>
</evidence>
<dbReference type="RefSeq" id="WP_093055664.1">
    <property type="nucleotide sequence ID" value="NZ_FOGT01000022.1"/>
</dbReference>
<comment type="function">
    <text evidence="3">Catalyzes the formation of N(4)-acetylcytidine (ac(4)C) at the wobble position of elongator tRNA(Met), using acetate and ATP as substrates. First activates an acetate ion to form acetyladenylate (Ac-AMP) and then transfers the acetyl group to tRNA to form ac(4)C34.</text>
</comment>
<keyword evidence="3" id="KW-0963">Cytoplasm</keyword>
<dbReference type="GO" id="GO:0005737">
    <property type="term" value="C:cytoplasm"/>
    <property type="evidence" value="ECO:0007669"/>
    <property type="project" value="UniProtKB-SubCell"/>
</dbReference>
<dbReference type="EMBL" id="FOGT01000022">
    <property type="protein sequence ID" value="SES39819.1"/>
    <property type="molecule type" value="Genomic_DNA"/>
</dbReference>
<dbReference type="HAMAP" id="MF_01539">
    <property type="entry name" value="TmcAL"/>
    <property type="match status" value="1"/>
</dbReference>
<keyword evidence="2 3" id="KW-0819">tRNA processing</keyword>
<dbReference type="AlphaFoldDB" id="A0A1H9X156"/>
<comment type="subcellular location">
    <subcellularLocation>
        <location evidence="3">Cytoplasm</location>
    </subcellularLocation>
</comment>
<comment type="caution">
    <text evidence="3">Lacks conserved residue(s) required for the propagation of feature annotation.</text>
</comment>
<accession>A0A1H9X156</accession>
<keyword evidence="3" id="KW-0547">Nucleotide-binding</keyword>
<dbReference type="Pfam" id="PF05636">
    <property type="entry name" value="HIGH_NTase1"/>
    <property type="match status" value="1"/>
</dbReference>
<dbReference type="SUPFAM" id="SSF52374">
    <property type="entry name" value="Nucleotidylyl transferase"/>
    <property type="match status" value="1"/>
</dbReference>
<feature type="binding site" evidence="3">
    <location>
        <position position="187"/>
    </location>
    <ligand>
        <name>ATP</name>
        <dbReference type="ChEBI" id="CHEBI:30616"/>
    </ligand>
</feature>
<keyword evidence="3" id="KW-0067">ATP-binding</keyword>
<dbReference type="NCBIfam" id="NF010191">
    <property type="entry name" value="PRK13670.1"/>
    <property type="match status" value="1"/>
</dbReference>
<comment type="catalytic activity">
    <reaction evidence="3">
        <text>cytidine(34) in elongator tRNA(Met) + acetate + ATP = N(4)-acetylcytidine(34) in elongator tRNA(Met) + AMP + diphosphate</text>
        <dbReference type="Rhea" id="RHEA:58144"/>
        <dbReference type="Rhea" id="RHEA-COMP:10693"/>
        <dbReference type="Rhea" id="RHEA-COMP:10694"/>
        <dbReference type="ChEBI" id="CHEBI:30089"/>
        <dbReference type="ChEBI" id="CHEBI:30616"/>
        <dbReference type="ChEBI" id="CHEBI:33019"/>
        <dbReference type="ChEBI" id="CHEBI:74900"/>
        <dbReference type="ChEBI" id="CHEBI:82748"/>
        <dbReference type="ChEBI" id="CHEBI:456215"/>
    </reaction>
</comment>
<keyword evidence="3" id="KW-0694">RNA-binding</keyword>
<dbReference type="GO" id="GO:0000049">
    <property type="term" value="F:tRNA binding"/>
    <property type="evidence" value="ECO:0007669"/>
    <property type="project" value="UniProtKB-KW"/>
</dbReference>
<feature type="binding site" evidence="3">
    <location>
        <position position="101"/>
    </location>
    <ligand>
        <name>ATP</name>
        <dbReference type="ChEBI" id="CHEBI:30616"/>
    </ligand>
</feature>
<evidence type="ECO:0000313" key="5">
    <source>
        <dbReference type="Proteomes" id="UP000198571"/>
    </source>
</evidence>
<keyword evidence="1 3" id="KW-0436">Ligase</keyword>
<dbReference type="InterPro" id="IPR014729">
    <property type="entry name" value="Rossmann-like_a/b/a_fold"/>
</dbReference>
<feature type="binding site" evidence="3">
    <location>
        <begin position="7"/>
        <end position="20"/>
    </location>
    <ligand>
        <name>ATP</name>
        <dbReference type="ChEBI" id="CHEBI:30616"/>
    </ligand>
</feature>
<feature type="binding site" evidence="3">
    <location>
        <position position="162"/>
    </location>
    <ligand>
        <name>ATP</name>
        <dbReference type="ChEBI" id="CHEBI:30616"/>
    </ligand>
</feature>
<dbReference type="GO" id="GO:0016879">
    <property type="term" value="F:ligase activity, forming carbon-nitrogen bonds"/>
    <property type="evidence" value="ECO:0007669"/>
    <property type="project" value="UniProtKB-UniRule"/>
</dbReference>
<evidence type="ECO:0000256" key="2">
    <source>
        <dbReference type="ARBA" id="ARBA00022694"/>
    </source>
</evidence>
<sequence>MNVLGLIVEYNPFHNGHFYHLEQSVRKTKADITVAVMSGDFLQRGEPALVSKWNRTRMALKGGVDLVVELPYIYAAQKAEIFADGAVSILDQLSVTDICFGSESGEIEDFIQAVEWEELNKNKLDIEIQKQLKSGKSYPRAFSDAFKAVKNSETILDLKQPNNILGFHYIKSIINNHSSIRMHTIKRTGAHYHDQDISHSRIASATALRKELLLNRASPREISEFIPPGTLEELTEYSADNRSLHSWDNYYSFLQHKIMSDTEDELREIYECEEGLEYRLKKCIVHSSSFEDFLSRLKTKRYTRTRLQRLLVHIYLNSTKNFMKQPLSQPFPPYVRVLGMSQKGRSLLSHIKKTLSVPLITKASQSEDPVLKKDILASRLHGMVHHSSRNSFMDEYKAVPVQYDRDLDKFFT</sequence>
<dbReference type="STRING" id="1601833.SAMN05518684_12276"/>
<dbReference type="EC" id="6.3.4.-" evidence="3"/>
<proteinExistence type="inferred from homology"/>
<dbReference type="OrthoDB" id="9769796at2"/>
<dbReference type="PANTHER" id="PTHR37825:SF1">
    <property type="entry name" value="TRNA(MET) CYTIDINE ACETATE LIGASE"/>
    <property type="match status" value="1"/>
</dbReference>
<evidence type="ECO:0000256" key="3">
    <source>
        <dbReference type="HAMAP-Rule" id="MF_01539"/>
    </source>
</evidence>